<dbReference type="CDD" id="cd23767">
    <property type="entry name" value="IQCD"/>
    <property type="match status" value="1"/>
</dbReference>
<sequence length="1199" mass="134987">MTLAYHLTADTIDLDKLSPLSPPKKKFPQKKKQKSEPRPPLVQNGLLNFWHYVVTDCAQLNPFPLRVTIPETIIFKGNQCKGWHRPNGDSIISSPDFPVKIRKNPSPPEATNSDDWDWDALDSDKESTDEDDDDLDGAHDGHEANGESGSVGESQSGRKSSFRRQMDLMYKRLTQPQTDGEGQDLDIVALFIEDDVRCRDESIGNKQVNLQYMDATKLRKFLNDPKPDGVLQKFVRPQGGQGTMIQAIWTPYVMVVERRQNVYDIADDRIPVQFRTVTSAGHPNFTQEVPVHSSVTEQLKLFFSALAQWIEFWDQLEVHRCVAYFTISTEGQLHLLWMSAFDLLPFQTKVPQITHKLQNQVARMQMLVNQGQAFSTVANQSRSSEGVTQRLKRSERPHADYETSTVATSNGSPKRAASPTFSSTVRISPGGRSVSSGPGGWAASTDGSLDGNFAWKGHPKQARVPLAAAPLVPPRFVTPFDNVKPQSYRQAKEEARARDTRRLKSLERRLVRSVSAQPPPTSLLGVSAEGEDLAATLPVDQAVTSLVDHGVTFPGSLASGFEASQSGTMGRSWASATSLSVVRQVDKLLSKRHGRIQRLQEELHEMRRSKRREQGWDGTASSLSQSHTSKNKAAELMNTYSKFHGKVVREIKPTCPRCDRRHGHAPGCPDVFVNRPHSQPLPDISVSPEASEILATDAAPQSPQRDQRYRPEERNQAAVRIQALWRGYYIRLYRYTKATKIQASYRGYSARKKCMATRAERRHRARKATDIQRVYRGYRARKSIQPVATTAAVLAALSLAAVGAVAATARHAMLLKALAKIRRLYSQWHTKRFERSSLKIQRWIQRVRDRKARRTQLEEQAQAELEKQGTGSRIHPRLQNFDGTMSQRRIRVFKQSKAKYSGFMDMLFGSHTLGGHKTSHVELTKPTTFQTPWSHAAMKEIQVHDRAQRQKSQKMYLAMEAKYSNQMAIDFVEDIFYEAYSHNLDTTHGPFIFTLPKQYGALRVDLDAMLVGFGVERLDPVEQSGDVSPVSTGSEANRRPIASAASRGTQLTSASRRSRASDYASLDISDNEDDDESPAPDSPAAGNTEGGDDPEMEQVDEDMDGSDDEDPLLMSTEEREKGMNFQYRIDGNKASMAQLNSELEAYREFTEMLFQEDEAVLQRLKEEVESGKKIFYEVVVQIREEREQRQLAAMMKLAH</sequence>
<reference evidence="6" key="1">
    <citation type="submission" date="2021-01" db="EMBL/GenBank/DDBJ databases">
        <authorList>
            <person name="Corre E."/>
            <person name="Pelletier E."/>
            <person name="Niang G."/>
            <person name="Scheremetjew M."/>
            <person name="Finn R."/>
            <person name="Kale V."/>
            <person name="Holt S."/>
            <person name="Cochrane G."/>
            <person name="Meng A."/>
            <person name="Brown T."/>
            <person name="Cohen L."/>
        </authorList>
    </citation>
    <scope>NUCLEOTIDE SEQUENCE</scope>
    <source>
        <strain evidence="6">NIES-381</strain>
    </source>
</reference>
<evidence type="ECO:0000256" key="2">
    <source>
        <dbReference type="ARBA" id="ARBA00022490"/>
    </source>
</evidence>
<dbReference type="PANTHER" id="PTHR22706">
    <property type="entry name" value="ASSEMBLY FACTOR FOR SPINDLE MICROTUBULES"/>
    <property type="match status" value="1"/>
</dbReference>
<dbReference type="GO" id="GO:0000922">
    <property type="term" value="C:spindle pole"/>
    <property type="evidence" value="ECO:0007669"/>
    <property type="project" value="TreeGrafter"/>
</dbReference>
<feature type="region of interest" description="Disordered" evidence="5">
    <location>
        <begin position="605"/>
        <end position="629"/>
    </location>
</feature>
<dbReference type="InterPro" id="IPR051185">
    <property type="entry name" value="ASPM"/>
</dbReference>
<dbReference type="GO" id="GO:0005516">
    <property type="term" value="F:calmodulin binding"/>
    <property type="evidence" value="ECO:0007669"/>
    <property type="project" value="UniProtKB-KW"/>
</dbReference>
<evidence type="ECO:0000256" key="3">
    <source>
        <dbReference type="ARBA" id="ARBA00022737"/>
    </source>
</evidence>
<dbReference type="GO" id="GO:0051295">
    <property type="term" value="P:establishment of meiotic spindle localization"/>
    <property type="evidence" value="ECO:0007669"/>
    <property type="project" value="TreeGrafter"/>
</dbReference>
<feature type="compositionally biased region" description="Polar residues" evidence="5">
    <location>
        <begin position="378"/>
        <end position="387"/>
    </location>
</feature>
<feature type="region of interest" description="Disordered" evidence="5">
    <location>
        <begin position="84"/>
        <end position="161"/>
    </location>
</feature>
<feature type="compositionally biased region" description="Acidic residues" evidence="5">
    <location>
        <begin position="112"/>
        <end position="135"/>
    </location>
</feature>
<dbReference type="Pfam" id="PF00612">
    <property type="entry name" value="IQ"/>
    <property type="match status" value="3"/>
</dbReference>
<dbReference type="GO" id="GO:0005737">
    <property type="term" value="C:cytoplasm"/>
    <property type="evidence" value="ECO:0007669"/>
    <property type="project" value="UniProtKB-SubCell"/>
</dbReference>
<dbReference type="AlphaFoldDB" id="A0A7S1J2R6"/>
<feature type="compositionally biased region" description="Polar residues" evidence="5">
    <location>
        <begin position="619"/>
        <end position="628"/>
    </location>
</feature>
<dbReference type="InterPro" id="IPR000048">
    <property type="entry name" value="IQ_motif_EF-hand-BS"/>
</dbReference>
<feature type="compositionally biased region" description="Basic and acidic residues" evidence="5">
    <location>
        <begin position="136"/>
        <end position="145"/>
    </location>
</feature>
<protein>
    <submittedName>
        <fullName evidence="6">Uncharacterized protein</fullName>
    </submittedName>
</protein>
<dbReference type="PROSITE" id="PS50096">
    <property type="entry name" value="IQ"/>
    <property type="match status" value="3"/>
</dbReference>
<dbReference type="GO" id="GO:0000278">
    <property type="term" value="P:mitotic cell cycle"/>
    <property type="evidence" value="ECO:0007669"/>
    <property type="project" value="TreeGrafter"/>
</dbReference>
<evidence type="ECO:0000313" key="6">
    <source>
        <dbReference type="EMBL" id="CAD9030764.1"/>
    </source>
</evidence>
<dbReference type="EMBL" id="HBGA01112643">
    <property type="protein sequence ID" value="CAD9030764.1"/>
    <property type="molecule type" value="Transcribed_RNA"/>
</dbReference>
<feature type="region of interest" description="Disordered" evidence="5">
    <location>
        <begin position="669"/>
        <end position="713"/>
    </location>
</feature>
<feature type="region of interest" description="Disordered" evidence="5">
    <location>
        <begin position="16"/>
        <end position="40"/>
    </location>
</feature>
<evidence type="ECO:0000256" key="4">
    <source>
        <dbReference type="ARBA" id="ARBA00022860"/>
    </source>
</evidence>
<dbReference type="Gene3D" id="1.20.5.190">
    <property type="match status" value="1"/>
</dbReference>
<dbReference type="GO" id="GO:0007051">
    <property type="term" value="P:spindle organization"/>
    <property type="evidence" value="ECO:0007669"/>
    <property type="project" value="TreeGrafter"/>
</dbReference>
<feature type="compositionally biased region" description="Polar residues" evidence="5">
    <location>
        <begin position="402"/>
        <end position="412"/>
    </location>
</feature>
<feature type="compositionally biased region" description="Acidic residues" evidence="5">
    <location>
        <begin position="1090"/>
        <end position="1111"/>
    </location>
</feature>
<gene>
    <name evidence="6" type="ORF">EGYM00392_LOCUS41904</name>
</gene>
<name>A0A7S1J2R6_9EUGL</name>
<keyword evidence="3" id="KW-0677">Repeat</keyword>
<proteinExistence type="predicted"/>
<feature type="region of interest" description="Disordered" evidence="5">
    <location>
        <begin position="1021"/>
        <end position="1112"/>
    </location>
</feature>
<dbReference type="PANTHER" id="PTHR22706:SF1">
    <property type="entry name" value="ASSEMBLY FACTOR FOR SPINDLE MICROTUBULES"/>
    <property type="match status" value="1"/>
</dbReference>
<keyword evidence="4" id="KW-0112">Calmodulin-binding</keyword>
<feature type="compositionally biased region" description="Basic residues" evidence="5">
    <location>
        <begin position="23"/>
        <end position="33"/>
    </location>
</feature>
<feature type="compositionally biased region" description="Low complexity" evidence="5">
    <location>
        <begin position="425"/>
        <end position="436"/>
    </location>
</feature>
<evidence type="ECO:0000256" key="1">
    <source>
        <dbReference type="ARBA" id="ARBA00004496"/>
    </source>
</evidence>
<keyword evidence="2" id="KW-0963">Cytoplasm</keyword>
<feature type="compositionally biased region" description="Low complexity" evidence="5">
    <location>
        <begin position="146"/>
        <end position="157"/>
    </location>
</feature>
<dbReference type="SMART" id="SM00015">
    <property type="entry name" value="IQ"/>
    <property type="match status" value="4"/>
</dbReference>
<organism evidence="6">
    <name type="scientific">Eutreptiella gymnastica</name>
    <dbReference type="NCBI Taxonomy" id="73025"/>
    <lineage>
        <taxon>Eukaryota</taxon>
        <taxon>Discoba</taxon>
        <taxon>Euglenozoa</taxon>
        <taxon>Euglenida</taxon>
        <taxon>Spirocuta</taxon>
        <taxon>Euglenophyceae</taxon>
        <taxon>Eutreptiales</taxon>
        <taxon>Eutreptiaceae</taxon>
        <taxon>Eutreptiella</taxon>
    </lineage>
</organism>
<feature type="compositionally biased region" description="Basic and acidic residues" evidence="5">
    <location>
        <begin position="392"/>
        <end position="401"/>
    </location>
</feature>
<feature type="region of interest" description="Disordered" evidence="5">
    <location>
        <begin position="378"/>
        <end position="445"/>
    </location>
</feature>
<accession>A0A7S1J2R6</accession>
<comment type="subcellular location">
    <subcellularLocation>
        <location evidence="1">Cytoplasm</location>
    </subcellularLocation>
</comment>
<feature type="compositionally biased region" description="Acidic residues" evidence="5">
    <location>
        <begin position="1069"/>
        <end position="1078"/>
    </location>
</feature>
<evidence type="ECO:0000256" key="5">
    <source>
        <dbReference type="SAM" id="MobiDB-lite"/>
    </source>
</evidence>
<feature type="compositionally biased region" description="Polar residues" evidence="5">
    <location>
        <begin position="1025"/>
        <end position="1035"/>
    </location>
</feature>